<sequence length="193" mass="21297">MLRQVTVLLSVIFSTAALGHGGVSMEDDTCVINISGMRAHFTGYQPEERATQEFCEDIPELGKAIIVIDFIERRLRGMNVEFRVLRDVNGVGKDGTYEDLGDAAEIEKNTLVNLPSAKYPRGTLTFTHSFIEPGWYIGMLTAQDGETVHRSVFPFQVGVPNYTGYIIGFILAFGVSLLVYIVTGRSVVTSPKE</sequence>
<keyword evidence="2" id="KW-0732">Signal</keyword>
<reference evidence="3 4" key="1">
    <citation type="submission" date="2013-04" db="EMBL/GenBank/DDBJ databases">
        <title>Oceanococcus atlanticus 22II-S10r2 Genome Sequencing.</title>
        <authorList>
            <person name="Lai Q."/>
            <person name="Li G."/>
            <person name="Shao Z."/>
        </authorList>
    </citation>
    <scope>NUCLEOTIDE SEQUENCE [LARGE SCALE GENOMIC DNA]</scope>
    <source>
        <strain evidence="3 4">22II-S10r2</strain>
    </source>
</reference>
<name>A0A1Y1SCX2_9GAMM</name>
<evidence type="ECO:0000313" key="4">
    <source>
        <dbReference type="Proteomes" id="UP000192342"/>
    </source>
</evidence>
<comment type="caution">
    <text evidence="3">The sequence shown here is derived from an EMBL/GenBank/DDBJ whole genome shotgun (WGS) entry which is preliminary data.</text>
</comment>
<keyword evidence="1" id="KW-0472">Membrane</keyword>
<gene>
    <name evidence="3" type="ORF">ATO7_07262</name>
</gene>
<evidence type="ECO:0000256" key="2">
    <source>
        <dbReference type="SAM" id="SignalP"/>
    </source>
</evidence>
<feature type="chain" id="PRO_5013095887" evidence="2">
    <location>
        <begin position="20"/>
        <end position="193"/>
    </location>
</feature>
<dbReference type="EMBL" id="AQQV01000002">
    <property type="protein sequence ID" value="ORE86819.1"/>
    <property type="molecule type" value="Genomic_DNA"/>
</dbReference>
<dbReference type="AlphaFoldDB" id="A0A1Y1SCX2"/>
<dbReference type="RefSeq" id="WP_083561050.1">
    <property type="nucleotide sequence ID" value="NZ_AQQV01000002.1"/>
</dbReference>
<keyword evidence="1" id="KW-0812">Transmembrane</keyword>
<dbReference type="STRING" id="1317117.ATO7_07262"/>
<dbReference type="Proteomes" id="UP000192342">
    <property type="component" value="Unassembled WGS sequence"/>
</dbReference>
<organism evidence="3 4">
    <name type="scientific">Oceanococcus atlanticus</name>
    <dbReference type="NCBI Taxonomy" id="1317117"/>
    <lineage>
        <taxon>Bacteria</taxon>
        <taxon>Pseudomonadati</taxon>
        <taxon>Pseudomonadota</taxon>
        <taxon>Gammaproteobacteria</taxon>
        <taxon>Chromatiales</taxon>
        <taxon>Oceanococcaceae</taxon>
        <taxon>Oceanococcus</taxon>
    </lineage>
</organism>
<feature type="signal peptide" evidence="2">
    <location>
        <begin position="1"/>
        <end position="19"/>
    </location>
</feature>
<accession>A0A1Y1SCX2</accession>
<feature type="transmembrane region" description="Helical" evidence="1">
    <location>
        <begin position="162"/>
        <end position="182"/>
    </location>
</feature>
<proteinExistence type="predicted"/>
<evidence type="ECO:0000256" key="1">
    <source>
        <dbReference type="SAM" id="Phobius"/>
    </source>
</evidence>
<keyword evidence="1" id="KW-1133">Transmembrane helix</keyword>
<dbReference type="OrthoDB" id="7061854at2"/>
<keyword evidence="4" id="KW-1185">Reference proteome</keyword>
<protein>
    <submittedName>
        <fullName evidence="3">Uncharacterized protein</fullName>
    </submittedName>
</protein>
<evidence type="ECO:0000313" key="3">
    <source>
        <dbReference type="EMBL" id="ORE86819.1"/>
    </source>
</evidence>